<evidence type="ECO:0000256" key="1">
    <source>
        <dbReference type="SAM" id="MobiDB-lite"/>
    </source>
</evidence>
<name>A0A384K892_HALVD</name>
<dbReference type="InterPro" id="IPR058276">
    <property type="entry name" value="DUF7970"/>
</dbReference>
<evidence type="ECO:0000313" key="3">
    <source>
        <dbReference type="Proteomes" id="UP000011532"/>
    </source>
</evidence>
<sequence>MSEDPFGDLDAAMGSGETDSGPEPEPEPADEDAGTDDAVESDDESATESASAEPVDPRERPAFEFDETVHKALYVLEAVADEFDDIITYDVERELTRDHGLKGVTKSELHNAALAVATEHPEEIVERVLEQRGVDDEDSE</sequence>
<dbReference type="RefSeq" id="WP_004041137.1">
    <property type="nucleotide sequence ID" value="NC_013964.1"/>
</dbReference>
<dbReference type="Pfam" id="PF25925">
    <property type="entry name" value="DUF7970"/>
    <property type="match status" value="1"/>
</dbReference>
<organism evidence="2 3">
    <name type="scientific">Haloferax volcanii (strain ATCC 29605 / DSM 3757 / JCM 8879 / NBRC 14742 / NCIMB 2012 / VKM B-1768 / DS2)</name>
    <name type="common">Halobacterium volcanii</name>
    <dbReference type="NCBI Taxonomy" id="309800"/>
    <lineage>
        <taxon>Archaea</taxon>
        <taxon>Methanobacteriati</taxon>
        <taxon>Methanobacteriota</taxon>
        <taxon>Stenosarchaea group</taxon>
        <taxon>Halobacteria</taxon>
        <taxon>Halobacteriales</taxon>
        <taxon>Haloferacaceae</taxon>
        <taxon>Haloferax</taxon>
    </lineage>
</organism>
<dbReference type="EMBL" id="AOHU01000021">
    <property type="protein sequence ID" value="ELY36814.1"/>
    <property type="molecule type" value="Genomic_DNA"/>
</dbReference>
<evidence type="ECO:0000313" key="2">
    <source>
        <dbReference type="EMBL" id="ELY36814.1"/>
    </source>
</evidence>
<accession>A0A384K892</accession>
<reference evidence="3" key="1">
    <citation type="submission" date="2012-11" db="EMBL/GenBank/DDBJ databases">
        <authorList>
            <person name="Becker E.A."/>
            <person name="Seitzer P."/>
            <person name="Tritt A."/>
            <person name="Larsen D."/>
            <person name="Yao A."/>
            <person name="Wu D."/>
            <person name="Darling A."/>
            <person name="Eisen J.A."/>
            <person name="Facciotti M.T."/>
        </authorList>
    </citation>
    <scope>NUCLEOTIDE SEQUENCE [LARGE SCALE GENOMIC DNA]</scope>
    <source>
        <strain evidence="3">ATCC 29605 / DSM 3757 / JCM 8879 / NBRC 14742 / NCIMB 2012 / VKM B-1768 / DS2</strain>
    </source>
</reference>
<dbReference type="AlphaFoldDB" id="A0A384K892"/>
<gene>
    <name evidence="2" type="ORF">C498_01670</name>
</gene>
<dbReference type="GeneID" id="8919184"/>
<feature type="region of interest" description="Disordered" evidence="1">
    <location>
        <begin position="1"/>
        <end position="63"/>
    </location>
</feature>
<feature type="compositionally biased region" description="Acidic residues" evidence="1">
    <location>
        <begin position="20"/>
        <end position="46"/>
    </location>
</feature>
<dbReference type="OrthoDB" id="292995at2157"/>
<dbReference type="Proteomes" id="UP000011532">
    <property type="component" value="Unassembled WGS sequence"/>
</dbReference>
<proteinExistence type="predicted"/>
<comment type="caution">
    <text evidence="2">The sequence shown here is derived from an EMBL/GenBank/DDBJ whole genome shotgun (WGS) entry which is preliminary data.</text>
</comment>
<reference evidence="2 3" key="2">
    <citation type="journal article" date="2014" name="PLoS Genet.">
        <title>Phylogenetically driven sequencing of extremely halophilic archaea reveals strategies for static and dynamic osmo-response.</title>
        <authorList>
            <person name="Becker E.A."/>
            <person name="Seitzer P.M."/>
            <person name="Tritt A."/>
            <person name="Larsen D."/>
            <person name="Krusor M."/>
            <person name="Yao A.I."/>
            <person name="Wu D."/>
            <person name="Madern D."/>
            <person name="Eisen J.A."/>
            <person name="Darling A.E."/>
            <person name="Facciotti M.T."/>
        </authorList>
    </citation>
    <scope>NUCLEOTIDE SEQUENCE [LARGE SCALE GENOMIC DNA]</scope>
    <source>
        <strain evidence="3">ATCC 29605 / DSM 3757 / JCM 8879 / NBRC 14742 / NCIMB 2012 / VKM B-1768 / DS2</strain>
    </source>
</reference>
<protein>
    <submittedName>
        <fullName evidence="2">Uncharacterized protein</fullName>
    </submittedName>
</protein>